<dbReference type="GO" id="GO:0140082">
    <property type="term" value="F:SUMO-ubiquitin ligase activity"/>
    <property type="evidence" value="ECO:0007669"/>
    <property type="project" value="TreeGrafter"/>
</dbReference>
<keyword evidence="1" id="KW-0863">Zinc-finger</keyword>
<dbReference type="AlphaFoldDB" id="A0A9Q3CD79"/>
<protein>
    <recommendedName>
        <fullName evidence="3">RING-type domain-containing protein</fullName>
    </recommendedName>
</protein>
<evidence type="ECO:0000259" key="3">
    <source>
        <dbReference type="PROSITE" id="PS50089"/>
    </source>
</evidence>
<sequence length="195" mass="20872">MAFSASPSSSLTDTKPAGSAPTRFQHQGSSKSPSRSSGQDDTKSRPSAKLETPAGPEPSSSSTPAASSKKRHRDQQTEFKRSTSPHRQSIDDVIEIIETKPEKIPKVDPSRDSQSLANLTCSICLSPPSPLVVTKCGHVACGGCLAASFLSQQDPFPQFNAHRGNSINNGKCPVCRAAYTIVAIYLYCKYCKLTN</sequence>
<feature type="compositionally biased region" description="Low complexity" evidence="2">
    <location>
        <begin position="51"/>
        <end position="67"/>
    </location>
</feature>
<organism evidence="4 5">
    <name type="scientific">Austropuccinia psidii MF-1</name>
    <dbReference type="NCBI Taxonomy" id="1389203"/>
    <lineage>
        <taxon>Eukaryota</taxon>
        <taxon>Fungi</taxon>
        <taxon>Dikarya</taxon>
        <taxon>Basidiomycota</taxon>
        <taxon>Pucciniomycotina</taxon>
        <taxon>Pucciniomycetes</taxon>
        <taxon>Pucciniales</taxon>
        <taxon>Sphaerophragmiaceae</taxon>
        <taxon>Austropuccinia</taxon>
    </lineage>
</organism>
<dbReference type="InterPro" id="IPR013083">
    <property type="entry name" value="Znf_RING/FYVE/PHD"/>
</dbReference>
<dbReference type="OrthoDB" id="6270329at2759"/>
<dbReference type="Pfam" id="PF14634">
    <property type="entry name" value="zf-RING_5"/>
    <property type="match status" value="1"/>
</dbReference>
<dbReference type="InterPro" id="IPR001841">
    <property type="entry name" value="Znf_RING"/>
</dbReference>
<evidence type="ECO:0000313" key="4">
    <source>
        <dbReference type="EMBL" id="MBW0480587.1"/>
    </source>
</evidence>
<dbReference type="SUPFAM" id="SSF57850">
    <property type="entry name" value="RING/U-box"/>
    <property type="match status" value="1"/>
</dbReference>
<dbReference type="PANTHER" id="PTHR47094:SF1">
    <property type="entry name" value="RING-TYPE E3 UBIQUITIN TRANSFERASE"/>
    <property type="match status" value="1"/>
</dbReference>
<accession>A0A9Q3CD79</accession>
<keyword evidence="1" id="KW-0862">Zinc</keyword>
<dbReference type="GO" id="GO:0033768">
    <property type="term" value="C:SUMO-targeted ubiquitin ligase complex"/>
    <property type="evidence" value="ECO:0007669"/>
    <property type="project" value="TreeGrafter"/>
</dbReference>
<dbReference type="GO" id="GO:0008270">
    <property type="term" value="F:zinc ion binding"/>
    <property type="evidence" value="ECO:0007669"/>
    <property type="project" value="UniProtKB-KW"/>
</dbReference>
<gene>
    <name evidence="4" type="ORF">O181_020302</name>
</gene>
<dbReference type="GO" id="GO:0061630">
    <property type="term" value="F:ubiquitin protein ligase activity"/>
    <property type="evidence" value="ECO:0007669"/>
    <property type="project" value="InterPro"/>
</dbReference>
<feature type="compositionally biased region" description="Polar residues" evidence="2">
    <location>
        <begin position="1"/>
        <end position="13"/>
    </location>
</feature>
<reference evidence="4" key="1">
    <citation type="submission" date="2021-03" db="EMBL/GenBank/DDBJ databases">
        <title>Draft genome sequence of rust myrtle Austropuccinia psidii MF-1, a brazilian biotype.</title>
        <authorList>
            <person name="Quecine M.C."/>
            <person name="Pachon D.M.R."/>
            <person name="Bonatelli M.L."/>
            <person name="Correr F.H."/>
            <person name="Franceschini L.M."/>
            <person name="Leite T.F."/>
            <person name="Margarido G.R.A."/>
            <person name="Almeida C.A."/>
            <person name="Ferrarezi J.A."/>
            <person name="Labate C.A."/>
        </authorList>
    </citation>
    <scope>NUCLEOTIDE SEQUENCE</scope>
    <source>
        <strain evidence="4">MF-1</strain>
    </source>
</reference>
<dbReference type="GO" id="GO:0006511">
    <property type="term" value="P:ubiquitin-dependent protein catabolic process"/>
    <property type="evidence" value="ECO:0007669"/>
    <property type="project" value="TreeGrafter"/>
</dbReference>
<feature type="domain" description="RING-type" evidence="3">
    <location>
        <begin position="121"/>
        <end position="176"/>
    </location>
</feature>
<comment type="caution">
    <text evidence="4">The sequence shown here is derived from an EMBL/GenBank/DDBJ whole genome shotgun (WGS) entry which is preliminary data.</text>
</comment>
<keyword evidence="1" id="KW-0479">Metal-binding</keyword>
<dbReference type="EMBL" id="AVOT02006029">
    <property type="protein sequence ID" value="MBW0480587.1"/>
    <property type="molecule type" value="Genomic_DNA"/>
</dbReference>
<dbReference type="GO" id="GO:0032183">
    <property type="term" value="F:SUMO binding"/>
    <property type="evidence" value="ECO:0007669"/>
    <property type="project" value="TreeGrafter"/>
</dbReference>
<evidence type="ECO:0000256" key="1">
    <source>
        <dbReference type="PROSITE-ProRule" id="PRU00175"/>
    </source>
</evidence>
<dbReference type="Gene3D" id="3.30.40.10">
    <property type="entry name" value="Zinc/RING finger domain, C3HC4 (zinc finger)"/>
    <property type="match status" value="1"/>
</dbReference>
<dbReference type="Proteomes" id="UP000765509">
    <property type="component" value="Unassembled WGS sequence"/>
</dbReference>
<proteinExistence type="predicted"/>
<feature type="region of interest" description="Disordered" evidence="2">
    <location>
        <begin position="1"/>
        <end position="91"/>
    </location>
</feature>
<dbReference type="PROSITE" id="PS50089">
    <property type="entry name" value="ZF_RING_2"/>
    <property type="match status" value="1"/>
</dbReference>
<dbReference type="SMART" id="SM00184">
    <property type="entry name" value="RING"/>
    <property type="match status" value="1"/>
</dbReference>
<keyword evidence="5" id="KW-1185">Reference proteome</keyword>
<dbReference type="PANTHER" id="PTHR47094">
    <property type="entry name" value="ELFLESS, ISOFORM B"/>
    <property type="match status" value="1"/>
</dbReference>
<evidence type="ECO:0000313" key="5">
    <source>
        <dbReference type="Proteomes" id="UP000765509"/>
    </source>
</evidence>
<evidence type="ECO:0000256" key="2">
    <source>
        <dbReference type="SAM" id="MobiDB-lite"/>
    </source>
</evidence>
<dbReference type="InterPro" id="IPR049627">
    <property type="entry name" value="SLX8"/>
</dbReference>
<name>A0A9Q3CD79_9BASI</name>